<evidence type="ECO:0000256" key="2">
    <source>
        <dbReference type="PROSITE-ProRule" id="PRU00176"/>
    </source>
</evidence>
<evidence type="ECO:0000313" key="5">
    <source>
        <dbReference type="EMBL" id="CDP35969.1"/>
    </source>
</evidence>
<feature type="region of interest" description="Disordered" evidence="3">
    <location>
        <begin position="149"/>
        <end position="188"/>
    </location>
</feature>
<gene>
    <name evidence="5" type="ORF">GNLVRS02_ARAD1B02002g</name>
</gene>
<name>A0A060T571_BLAAD</name>
<dbReference type="GO" id="GO:0005737">
    <property type="term" value="C:cytoplasm"/>
    <property type="evidence" value="ECO:0007669"/>
    <property type="project" value="TreeGrafter"/>
</dbReference>
<feature type="region of interest" description="Disordered" evidence="3">
    <location>
        <begin position="1"/>
        <end position="41"/>
    </location>
</feature>
<feature type="domain" description="RRM" evidence="4">
    <location>
        <begin position="78"/>
        <end position="155"/>
    </location>
</feature>
<sequence length="188" mass="21255">MSEEKPQVAEQPAPVQETNNNTNDVPDTKMDAEEESVDTMQQRLKQLQEDAERLQQMQEELQKESAELQEAKEDVDARSVYVGNVDYGTTPEELQKHFQSCGTINRVTILIDKYTGNPRGCAYVEFAEPSLVPQALVLNESMFRGRPLKVTPKRTNIPGMAARGRGRGRGRYRGGFRGRGRGRGYFPY</sequence>
<proteinExistence type="predicted"/>
<dbReference type="SMART" id="SM00360">
    <property type="entry name" value="RRM"/>
    <property type="match status" value="1"/>
</dbReference>
<dbReference type="InterPro" id="IPR035979">
    <property type="entry name" value="RBD_domain_sf"/>
</dbReference>
<accession>A0A060T571</accession>
<dbReference type="GO" id="GO:0008143">
    <property type="term" value="F:poly(A) binding"/>
    <property type="evidence" value="ECO:0007669"/>
    <property type="project" value="TreeGrafter"/>
</dbReference>
<dbReference type="InterPro" id="IPR000504">
    <property type="entry name" value="RRM_dom"/>
</dbReference>
<protein>
    <submittedName>
        <fullName evidence="5">ARAD1B02002p</fullName>
    </submittedName>
</protein>
<dbReference type="PROSITE" id="PS50102">
    <property type="entry name" value="RRM"/>
    <property type="match status" value="1"/>
</dbReference>
<feature type="compositionally biased region" description="Polar residues" evidence="3">
    <location>
        <begin position="16"/>
        <end position="25"/>
    </location>
</feature>
<dbReference type="Pfam" id="PF00076">
    <property type="entry name" value="RRM_1"/>
    <property type="match status" value="1"/>
</dbReference>
<dbReference type="EMBL" id="HG937692">
    <property type="protein sequence ID" value="CDP35969.1"/>
    <property type="molecule type" value="Genomic_DNA"/>
</dbReference>
<evidence type="ECO:0000259" key="4">
    <source>
        <dbReference type="PROSITE" id="PS50102"/>
    </source>
</evidence>
<dbReference type="PANTHER" id="PTHR23236">
    <property type="entry name" value="EUKARYOTIC TRANSLATION INITIATION FACTOR 4B/4H"/>
    <property type="match status" value="1"/>
</dbReference>
<evidence type="ECO:0000256" key="1">
    <source>
        <dbReference type="ARBA" id="ARBA00022884"/>
    </source>
</evidence>
<dbReference type="CDD" id="cd12306">
    <property type="entry name" value="RRM_II_PABPs"/>
    <property type="match status" value="1"/>
</dbReference>
<dbReference type="AlphaFoldDB" id="A0A060T571"/>
<reference evidence="5" key="2">
    <citation type="submission" date="2014-06" db="EMBL/GenBank/DDBJ databases">
        <title>The complete genome of Blastobotrys (Arxula) adeninivorans LS3 - a yeast of biotechnological interest.</title>
        <authorList>
            <person name="Kunze G."/>
            <person name="Gaillardin C."/>
            <person name="Czernicka M."/>
            <person name="Durrens P."/>
            <person name="Martin T."/>
            <person name="Boer E."/>
            <person name="Gabaldon T."/>
            <person name="Cruz J."/>
            <person name="Talla E."/>
            <person name="Marck C."/>
            <person name="Goffeau A."/>
            <person name="Barbe V."/>
            <person name="Baret P."/>
            <person name="Baronian K."/>
            <person name="Beier S."/>
            <person name="Bleykasten C."/>
            <person name="Bode R."/>
            <person name="Casaregola S."/>
            <person name="Despons L."/>
            <person name="Fairhead C."/>
            <person name="Giersberg M."/>
            <person name="Gierski P."/>
            <person name="Hahnel U."/>
            <person name="Hartmann A."/>
            <person name="Jankowska D."/>
            <person name="Jubin C."/>
            <person name="Jung P."/>
            <person name="Lafontaine I."/>
            <person name="Leh-Louis V."/>
            <person name="Lemaire M."/>
            <person name="Marcet-Houben M."/>
            <person name="Mascher M."/>
            <person name="Morel G."/>
            <person name="Richard G.-F."/>
            <person name="Riechen J."/>
            <person name="Sacerdot C."/>
            <person name="Sarkar A."/>
            <person name="Savel G."/>
            <person name="Schacherer J."/>
            <person name="Sherman D."/>
            <person name="Straub M.-L."/>
            <person name="Stein N."/>
            <person name="Thierry A."/>
            <person name="Trautwein-Schult A."/>
            <person name="Westhof E."/>
            <person name="Worch S."/>
            <person name="Dujon B."/>
            <person name="Souciet J.-L."/>
            <person name="Wincker P."/>
            <person name="Scholz U."/>
            <person name="Neuveglise N."/>
        </authorList>
    </citation>
    <scope>NUCLEOTIDE SEQUENCE</scope>
    <source>
        <strain evidence="5">LS3</strain>
    </source>
</reference>
<organism evidence="5">
    <name type="scientific">Blastobotrys adeninivorans</name>
    <name type="common">Yeast</name>
    <name type="synonym">Arxula adeninivorans</name>
    <dbReference type="NCBI Taxonomy" id="409370"/>
    <lineage>
        <taxon>Eukaryota</taxon>
        <taxon>Fungi</taxon>
        <taxon>Dikarya</taxon>
        <taxon>Ascomycota</taxon>
        <taxon>Saccharomycotina</taxon>
        <taxon>Dipodascomycetes</taxon>
        <taxon>Dipodascales</taxon>
        <taxon>Trichomonascaceae</taxon>
        <taxon>Blastobotrys</taxon>
    </lineage>
</organism>
<reference evidence="5" key="1">
    <citation type="submission" date="2014-02" db="EMBL/GenBank/DDBJ databases">
        <authorList>
            <person name="Genoscope - CEA"/>
        </authorList>
    </citation>
    <scope>NUCLEOTIDE SEQUENCE</scope>
    <source>
        <strain evidence="5">LS3</strain>
    </source>
</reference>
<feature type="compositionally biased region" description="Basic residues" evidence="3">
    <location>
        <begin position="164"/>
        <end position="182"/>
    </location>
</feature>
<keyword evidence="1 2" id="KW-0694">RNA-binding</keyword>
<dbReference type="SUPFAM" id="SSF54928">
    <property type="entry name" value="RNA-binding domain, RBD"/>
    <property type="match status" value="1"/>
</dbReference>
<dbReference type="Gene3D" id="3.30.70.330">
    <property type="match status" value="1"/>
</dbReference>
<evidence type="ECO:0000256" key="3">
    <source>
        <dbReference type="SAM" id="MobiDB-lite"/>
    </source>
</evidence>
<dbReference type="PANTHER" id="PTHR23236:SF12">
    <property type="entry name" value="EUKARYOTIC INITIATION FACTOR 4B-RELATED"/>
    <property type="match status" value="1"/>
</dbReference>
<dbReference type="PhylomeDB" id="A0A060T571"/>
<dbReference type="InterPro" id="IPR012677">
    <property type="entry name" value="Nucleotide-bd_a/b_plait_sf"/>
</dbReference>